<sequence>MKGLDPKISAFDRPQGDRHIGAPKRCSVRRVSEQLDLVLASQLVERIVAGLHDVHVVYVTDGRQFHHQIANYKIDAPKGTRMILHYGCLELLKRPSENAVQLQG</sequence>
<dbReference type="EMBL" id="CABFNB010000167">
    <property type="protein sequence ID" value="VTZ66056.1"/>
    <property type="molecule type" value="Genomic_DNA"/>
</dbReference>
<accession>A0A508X8E2</accession>
<evidence type="ECO:0000313" key="1">
    <source>
        <dbReference type="EMBL" id="VTZ66056.1"/>
    </source>
</evidence>
<dbReference type="RefSeq" id="WP_162306435.1">
    <property type="nucleotide sequence ID" value="NZ_CABFNB010000167.1"/>
</dbReference>
<name>A0A508X8E2_9HYPH</name>
<protein>
    <submittedName>
        <fullName evidence="1">Uncharacterized protein</fullName>
    </submittedName>
</protein>
<gene>
    <name evidence="1" type="ORF">EMEDMD4_950005</name>
</gene>
<dbReference type="AlphaFoldDB" id="A0A508X8E2"/>
<reference evidence="1" key="1">
    <citation type="submission" date="2019-06" db="EMBL/GenBank/DDBJ databases">
        <authorList>
            <person name="Le Quere A."/>
            <person name="Colella S."/>
        </authorList>
    </citation>
    <scope>NUCLEOTIDE SEQUENCE</scope>
    <source>
        <strain evidence="1">EmedicaeMD41</strain>
    </source>
</reference>
<dbReference type="Proteomes" id="UP000507954">
    <property type="component" value="Unassembled WGS sequence"/>
</dbReference>
<proteinExistence type="predicted"/>
<organism evidence="1">
    <name type="scientific">Sinorhizobium medicae</name>
    <dbReference type="NCBI Taxonomy" id="110321"/>
    <lineage>
        <taxon>Bacteria</taxon>
        <taxon>Pseudomonadati</taxon>
        <taxon>Pseudomonadota</taxon>
        <taxon>Alphaproteobacteria</taxon>
        <taxon>Hyphomicrobiales</taxon>
        <taxon>Rhizobiaceae</taxon>
        <taxon>Sinorhizobium/Ensifer group</taxon>
        <taxon>Sinorhizobium</taxon>
    </lineage>
</organism>